<evidence type="ECO:0000259" key="1">
    <source>
        <dbReference type="Pfam" id="PF01408"/>
    </source>
</evidence>
<evidence type="ECO:0000313" key="3">
    <source>
        <dbReference type="EMBL" id="PIZ16145.1"/>
    </source>
</evidence>
<dbReference type="EMBL" id="PFMR01000207">
    <property type="protein sequence ID" value="PIZ16145.1"/>
    <property type="molecule type" value="Genomic_DNA"/>
</dbReference>
<organism evidence="3 4">
    <name type="scientific">Candidatus Desantisbacteria bacterium CG_4_10_14_0_8_um_filter_48_22</name>
    <dbReference type="NCBI Taxonomy" id="1974543"/>
    <lineage>
        <taxon>Bacteria</taxon>
        <taxon>Candidatus Desantisiibacteriota</taxon>
    </lineage>
</organism>
<proteinExistence type="predicted"/>
<name>A0A2M7S9C0_9BACT</name>
<reference evidence="4" key="1">
    <citation type="submission" date="2017-09" db="EMBL/GenBank/DDBJ databases">
        <title>Depth-based differentiation of microbial function through sediment-hosted aquifers and enrichment of novel symbionts in the deep terrestrial subsurface.</title>
        <authorList>
            <person name="Probst A.J."/>
            <person name="Ladd B."/>
            <person name="Jarett J.K."/>
            <person name="Geller-Mcgrath D.E."/>
            <person name="Sieber C.M.K."/>
            <person name="Emerson J.B."/>
            <person name="Anantharaman K."/>
            <person name="Thomas B.C."/>
            <person name="Malmstrom R."/>
            <person name="Stieglmeier M."/>
            <person name="Klingl A."/>
            <person name="Woyke T."/>
            <person name="Ryan C.M."/>
            <person name="Banfield J.F."/>
        </authorList>
    </citation>
    <scope>NUCLEOTIDE SEQUENCE [LARGE SCALE GENOMIC DNA]</scope>
</reference>
<feature type="domain" description="Gfo/Idh/MocA-like oxidoreductase N-terminal" evidence="1">
    <location>
        <begin position="2"/>
        <end position="121"/>
    </location>
</feature>
<dbReference type="Pfam" id="PF22725">
    <property type="entry name" value="GFO_IDH_MocA_C3"/>
    <property type="match status" value="1"/>
</dbReference>
<evidence type="ECO:0000313" key="4">
    <source>
        <dbReference type="Proteomes" id="UP000229307"/>
    </source>
</evidence>
<accession>A0A2M7S9C0</accession>
<protein>
    <submittedName>
        <fullName evidence="3">Gfo/Idh/MocA family oxidoreductase</fullName>
    </submittedName>
</protein>
<dbReference type="InterPro" id="IPR052515">
    <property type="entry name" value="Gfo/Idh/MocA_Oxidoreductase"/>
</dbReference>
<dbReference type="SUPFAM" id="SSF51735">
    <property type="entry name" value="NAD(P)-binding Rossmann-fold domains"/>
    <property type="match status" value="1"/>
</dbReference>
<dbReference type="GO" id="GO:0000166">
    <property type="term" value="F:nucleotide binding"/>
    <property type="evidence" value="ECO:0007669"/>
    <property type="project" value="InterPro"/>
</dbReference>
<dbReference type="InterPro" id="IPR055170">
    <property type="entry name" value="GFO_IDH_MocA-like_dom"/>
</dbReference>
<dbReference type="InterPro" id="IPR000683">
    <property type="entry name" value="Gfo/Idh/MocA-like_OxRdtase_N"/>
</dbReference>
<feature type="domain" description="GFO/IDH/MocA-like oxidoreductase" evidence="2">
    <location>
        <begin position="144"/>
        <end position="234"/>
    </location>
</feature>
<gene>
    <name evidence="3" type="ORF">COY52_07955</name>
</gene>
<comment type="caution">
    <text evidence="3">The sequence shown here is derived from an EMBL/GenBank/DDBJ whole genome shotgun (WGS) entry which is preliminary data.</text>
</comment>
<sequence>MVKIGFIGCGGIANAHLDSLLTIADVKVAAACDIVEEKAKAFSQKSGGANVYTDHHLMFEKESLDAVYICLVPSAHTDQELIACKKKIHFFVEKPVALSMKKAAEISAAVKKAGIATNVGYVIRYVDSVWQAKDFLKGKQPAVMHAFYMCPFVPTPWWRRMKDSGGQVVEQSTHIYDLARYLLGDVDSVYALGYRGLQTDIPENDIDDASNAMLHFKSGAAGNVLTTCLMKAGGGMGVDIVLKHARMFVDMSVFRLTNGETKEIKPTNDPRLEENKAFIEAVKTGDRSGIRCDYEDGMKTLEVTLAVNESIRTGRIIKIKS</sequence>
<dbReference type="AlphaFoldDB" id="A0A2M7S9C0"/>
<dbReference type="Proteomes" id="UP000229307">
    <property type="component" value="Unassembled WGS sequence"/>
</dbReference>
<dbReference type="Gene3D" id="3.40.50.720">
    <property type="entry name" value="NAD(P)-binding Rossmann-like Domain"/>
    <property type="match status" value="1"/>
</dbReference>
<evidence type="ECO:0000259" key="2">
    <source>
        <dbReference type="Pfam" id="PF22725"/>
    </source>
</evidence>
<dbReference type="SUPFAM" id="SSF55347">
    <property type="entry name" value="Glyceraldehyde-3-phosphate dehydrogenase-like, C-terminal domain"/>
    <property type="match status" value="1"/>
</dbReference>
<dbReference type="Pfam" id="PF01408">
    <property type="entry name" value="GFO_IDH_MocA"/>
    <property type="match status" value="1"/>
</dbReference>
<dbReference type="PANTHER" id="PTHR43249:SF1">
    <property type="entry name" value="D-GLUCOSIDE 3-DEHYDROGENASE"/>
    <property type="match status" value="1"/>
</dbReference>
<dbReference type="Gene3D" id="3.30.360.10">
    <property type="entry name" value="Dihydrodipicolinate Reductase, domain 2"/>
    <property type="match status" value="1"/>
</dbReference>
<dbReference type="InterPro" id="IPR036291">
    <property type="entry name" value="NAD(P)-bd_dom_sf"/>
</dbReference>
<dbReference type="PANTHER" id="PTHR43249">
    <property type="entry name" value="UDP-N-ACETYL-2-AMINO-2-DEOXY-D-GLUCURONATE OXIDASE"/>
    <property type="match status" value="1"/>
</dbReference>